<gene>
    <name evidence="2" type="ORF">Sipo8835_41445</name>
</gene>
<organism evidence="2 3">
    <name type="scientific">Streptomyces ipomoeae</name>
    <dbReference type="NCBI Taxonomy" id="103232"/>
    <lineage>
        <taxon>Bacteria</taxon>
        <taxon>Bacillati</taxon>
        <taxon>Actinomycetota</taxon>
        <taxon>Actinomycetes</taxon>
        <taxon>Kitasatosporales</taxon>
        <taxon>Streptomycetaceae</taxon>
        <taxon>Streptomyces</taxon>
    </lineage>
</organism>
<name>A0AAE8VTX9_9ACTN</name>
<dbReference type="RefSeq" id="WP_048822104.1">
    <property type="nucleotide sequence ID" value="NZ_JARAVA010000029.1"/>
</dbReference>
<evidence type="ECO:0000256" key="1">
    <source>
        <dbReference type="SAM" id="MobiDB-lite"/>
    </source>
</evidence>
<feature type="compositionally biased region" description="Polar residues" evidence="1">
    <location>
        <begin position="1"/>
        <end position="17"/>
    </location>
</feature>
<comment type="caution">
    <text evidence="2">The sequence shown here is derived from an EMBL/GenBank/DDBJ whole genome shotgun (WGS) entry which is preliminary data.</text>
</comment>
<feature type="region of interest" description="Disordered" evidence="1">
    <location>
        <begin position="1"/>
        <end position="21"/>
    </location>
</feature>
<proteinExistence type="predicted"/>
<dbReference type="Proteomes" id="UP000318720">
    <property type="component" value="Unassembled WGS sequence"/>
</dbReference>
<protein>
    <submittedName>
        <fullName evidence="2">Uncharacterized protein</fullName>
    </submittedName>
</protein>
<evidence type="ECO:0000313" key="2">
    <source>
        <dbReference type="EMBL" id="TQE17865.1"/>
    </source>
</evidence>
<sequence length="147" mass="16282">METEWVSTRASSPTRSRQGPKKVAMALSEIVETSGTLEQFRKFVAEHGTVEQKQAVKHLKKWRGYSRKVYPAIEVASDYPTVDCEADGATEKVLALERQSPYIAEAFAAWWQIDEPSVIQVFGCGGEYTAGTSRIRTDSAKANGSCF</sequence>
<reference evidence="2 3" key="1">
    <citation type="submission" date="2019-03" db="EMBL/GenBank/DDBJ databases">
        <title>Comparative genomic analyses of the sweetpotato soil rot pathogen, Streptomyces ipomoeae.</title>
        <authorList>
            <person name="Ruschel Soares N."/>
            <person name="Badger J.H."/>
            <person name="Huguet-Tapia J.C."/>
            <person name="Clark C.A."/>
            <person name="Pettis G.S."/>
        </authorList>
    </citation>
    <scope>NUCLEOTIDE SEQUENCE [LARGE SCALE GENOMIC DNA]</scope>
    <source>
        <strain evidence="2 3">88-35</strain>
    </source>
</reference>
<accession>A0AAE8VTX9</accession>
<dbReference type="AlphaFoldDB" id="A0AAE8VTX9"/>
<dbReference type="EMBL" id="SPAZ01000334">
    <property type="protein sequence ID" value="TQE17865.1"/>
    <property type="molecule type" value="Genomic_DNA"/>
</dbReference>
<evidence type="ECO:0000313" key="3">
    <source>
        <dbReference type="Proteomes" id="UP000318720"/>
    </source>
</evidence>